<name>A0A2S6C552_9PEZI</name>
<dbReference type="Pfam" id="PF06985">
    <property type="entry name" value="HET"/>
    <property type="match status" value="1"/>
</dbReference>
<sequence>MADNPAKKTANSSNIYGQLDISRKEIRICHVEDALDQEGRVRCRLEIVSLEPAKCFDDRENGDLQLPLAMQRLVVQDDDTETGASGTADTALSKIAREVEGSDQVESGAAHPGKPLYKAISWTWGDPNETSQIVLNDKVFEVSRNAEALLRRLCFEQQHWTIWLDAICINQTDLVERGQQVAIMRDVYTSATQVLIWLGEDNETIAEAAFTSIDTLIAECMEHVAETGTPLDDIFFKGNIIKVSHEPLSDCDWHTLKAFFSHPWFTRLWVVQEVLLGTSPRMYCGTQSRVWSEVGLAAQWLHHRAYERYWFRGLERIERRDWPTWVPRYHWQQDINSGTPQHVGCRGHAADKIPWKPHPSHQDSMKVLKVQGMVVSRVTSRSEPLTTKLWRNDSLRYEWISRCGQVASEIGQNSRAIALTLTCEMTSNFGDAVNISDHTVHYEEFVTSCEGKVFKDLPPGPLDYVQAVYLASGNRVFFTMEDEGGMGMGPPGMRVDDLVCILFGARVACVLRAQGEHHVYVGAAYVLGLMQGQYVRYLREKGLLEEETRWFEIH</sequence>
<dbReference type="PANTHER" id="PTHR24148">
    <property type="entry name" value="ANKYRIN REPEAT DOMAIN-CONTAINING PROTEIN 39 HOMOLOG-RELATED"/>
    <property type="match status" value="1"/>
</dbReference>
<comment type="caution">
    <text evidence="2">The sequence shown here is derived from an EMBL/GenBank/DDBJ whole genome shotgun (WGS) entry which is preliminary data.</text>
</comment>
<gene>
    <name evidence="2" type="ORF">CBER1_07843</name>
</gene>
<dbReference type="EMBL" id="PNEN01000554">
    <property type="protein sequence ID" value="PPJ54858.1"/>
    <property type="molecule type" value="Genomic_DNA"/>
</dbReference>
<evidence type="ECO:0000313" key="3">
    <source>
        <dbReference type="Proteomes" id="UP000237631"/>
    </source>
</evidence>
<accession>A0A2S6C552</accession>
<evidence type="ECO:0000259" key="1">
    <source>
        <dbReference type="Pfam" id="PF06985"/>
    </source>
</evidence>
<dbReference type="OrthoDB" id="194358at2759"/>
<dbReference type="PANTHER" id="PTHR24148:SF73">
    <property type="entry name" value="HET DOMAIN PROTEIN (AFU_ORTHOLOGUE AFUA_8G01020)"/>
    <property type="match status" value="1"/>
</dbReference>
<dbReference type="InterPro" id="IPR052895">
    <property type="entry name" value="HetReg/Transcr_Mod"/>
</dbReference>
<feature type="domain" description="Heterokaryon incompatibility" evidence="1">
    <location>
        <begin position="117"/>
        <end position="273"/>
    </location>
</feature>
<evidence type="ECO:0000313" key="2">
    <source>
        <dbReference type="EMBL" id="PPJ54858.1"/>
    </source>
</evidence>
<dbReference type="AlphaFoldDB" id="A0A2S6C552"/>
<organism evidence="2 3">
    <name type="scientific">Cercospora berteroae</name>
    <dbReference type="NCBI Taxonomy" id="357750"/>
    <lineage>
        <taxon>Eukaryota</taxon>
        <taxon>Fungi</taxon>
        <taxon>Dikarya</taxon>
        <taxon>Ascomycota</taxon>
        <taxon>Pezizomycotina</taxon>
        <taxon>Dothideomycetes</taxon>
        <taxon>Dothideomycetidae</taxon>
        <taxon>Mycosphaerellales</taxon>
        <taxon>Mycosphaerellaceae</taxon>
        <taxon>Cercospora</taxon>
    </lineage>
</organism>
<reference evidence="3" key="1">
    <citation type="journal article" date="2017" name="bioRxiv">
        <title>Conservation of a gene cluster reveals novel cercosporin biosynthetic mechanisms and extends production to the genus Colletotrichum.</title>
        <authorList>
            <person name="de Jonge R."/>
            <person name="Ebert M.K."/>
            <person name="Huitt-Roehl C.R."/>
            <person name="Pal P."/>
            <person name="Suttle J.C."/>
            <person name="Spanner R.E."/>
            <person name="Neubauer J.D."/>
            <person name="Jurick W.M.II."/>
            <person name="Stott K.A."/>
            <person name="Secor G.A."/>
            <person name="Thomma B.P.H.J."/>
            <person name="Van de Peer Y."/>
            <person name="Townsend C.A."/>
            <person name="Bolton M.D."/>
        </authorList>
    </citation>
    <scope>NUCLEOTIDE SEQUENCE [LARGE SCALE GENOMIC DNA]</scope>
    <source>
        <strain evidence="3">CBS538.71</strain>
    </source>
</reference>
<dbReference type="InterPro" id="IPR010730">
    <property type="entry name" value="HET"/>
</dbReference>
<dbReference type="Proteomes" id="UP000237631">
    <property type="component" value="Unassembled WGS sequence"/>
</dbReference>
<dbReference type="STRING" id="357750.A0A2S6C552"/>
<protein>
    <recommendedName>
        <fullName evidence="1">Heterokaryon incompatibility domain-containing protein</fullName>
    </recommendedName>
</protein>
<keyword evidence="3" id="KW-1185">Reference proteome</keyword>
<dbReference type="Pfam" id="PF26639">
    <property type="entry name" value="Het-6_barrel"/>
    <property type="match status" value="1"/>
</dbReference>
<proteinExistence type="predicted"/>